<reference evidence="2 3" key="1">
    <citation type="submission" date="2024-10" db="EMBL/GenBank/DDBJ databases">
        <title>The Natural Products Discovery Center: Release of the First 8490 Sequenced Strains for Exploring Actinobacteria Biosynthetic Diversity.</title>
        <authorList>
            <person name="Kalkreuter E."/>
            <person name="Kautsar S.A."/>
            <person name="Yang D."/>
            <person name="Bader C.D."/>
            <person name="Teijaro C.N."/>
            <person name="Fluegel L."/>
            <person name="Davis C.M."/>
            <person name="Simpson J.R."/>
            <person name="Lauterbach L."/>
            <person name="Steele A.D."/>
            <person name="Gui C."/>
            <person name="Meng S."/>
            <person name="Li G."/>
            <person name="Viehrig K."/>
            <person name="Ye F."/>
            <person name="Su P."/>
            <person name="Kiefer A.F."/>
            <person name="Nichols A."/>
            <person name="Cepeda A.J."/>
            <person name="Yan W."/>
            <person name="Fan B."/>
            <person name="Jiang Y."/>
            <person name="Adhikari A."/>
            <person name="Zheng C.-J."/>
            <person name="Schuster L."/>
            <person name="Cowan T.M."/>
            <person name="Smanski M.J."/>
            <person name="Chevrette M.G."/>
            <person name="De Carvalho L.P.S."/>
            <person name="Shen B."/>
        </authorList>
    </citation>
    <scope>NUCLEOTIDE SEQUENCE [LARGE SCALE GENOMIC DNA]</scope>
    <source>
        <strain evidence="2 3">NPDC004550</strain>
    </source>
</reference>
<gene>
    <name evidence="2" type="ORF">ACFYTH_22370</name>
</gene>
<organism evidence="2 3">
    <name type="scientific">Nocardia africana</name>
    <dbReference type="NCBI Taxonomy" id="134964"/>
    <lineage>
        <taxon>Bacteria</taxon>
        <taxon>Bacillati</taxon>
        <taxon>Actinomycetota</taxon>
        <taxon>Actinomycetes</taxon>
        <taxon>Mycobacteriales</taxon>
        <taxon>Nocardiaceae</taxon>
        <taxon>Nocardia</taxon>
    </lineage>
</organism>
<accession>A0ABW6NQW8</accession>
<sequence>MRRAITVGAAAALTAGVLAACSSGHSGTTVASNTTPATTAAQATTSAPVSAWTPCNIPDSDISAVGLNPATKQADGPGDVKFPGVDICAWLGEKPNWYQLNVYSDHSHSYDEVVHNRTLYKDPEPVTIDGRPGTRLVSATSDHDCTIAVNGKNSVQFQVSAKASARQPGDACAEVTRITTALIKNVPS</sequence>
<dbReference type="InterPro" id="IPR024520">
    <property type="entry name" value="DUF3558"/>
</dbReference>
<comment type="caution">
    <text evidence="2">The sequence shown here is derived from an EMBL/GenBank/DDBJ whole genome shotgun (WGS) entry which is preliminary data.</text>
</comment>
<dbReference type="RefSeq" id="WP_387253033.1">
    <property type="nucleotide sequence ID" value="NZ_JBIALX010000009.1"/>
</dbReference>
<protein>
    <submittedName>
        <fullName evidence="2">DUF3558 family protein</fullName>
    </submittedName>
</protein>
<proteinExistence type="predicted"/>
<name>A0ABW6NQW8_9NOCA</name>
<evidence type="ECO:0000313" key="3">
    <source>
        <dbReference type="Proteomes" id="UP001601521"/>
    </source>
</evidence>
<feature type="chain" id="PRO_5046283368" evidence="1">
    <location>
        <begin position="20"/>
        <end position="188"/>
    </location>
</feature>
<dbReference type="EMBL" id="JBIALX010000009">
    <property type="protein sequence ID" value="MFF0456119.1"/>
    <property type="molecule type" value="Genomic_DNA"/>
</dbReference>
<dbReference type="Proteomes" id="UP001601521">
    <property type="component" value="Unassembled WGS sequence"/>
</dbReference>
<evidence type="ECO:0000256" key="1">
    <source>
        <dbReference type="SAM" id="SignalP"/>
    </source>
</evidence>
<keyword evidence="3" id="KW-1185">Reference proteome</keyword>
<feature type="signal peptide" evidence="1">
    <location>
        <begin position="1"/>
        <end position="19"/>
    </location>
</feature>
<dbReference type="PROSITE" id="PS51257">
    <property type="entry name" value="PROKAR_LIPOPROTEIN"/>
    <property type="match status" value="1"/>
</dbReference>
<evidence type="ECO:0000313" key="2">
    <source>
        <dbReference type="EMBL" id="MFF0456119.1"/>
    </source>
</evidence>
<keyword evidence="1" id="KW-0732">Signal</keyword>
<dbReference type="Pfam" id="PF12079">
    <property type="entry name" value="DUF3558"/>
    <property type="match status" value="1"/>
</dbReference>